<dbReference type="EMBL" id="SEYY01010323">
    <property type="protein sequence ID" value="KAB7501525.1"/>
    <property type="molecule type" value="Genomic_DNA"/>
</dbReference>
<proteinExistence type="predicted"/>
<evidence type="ECO:0000313" key="1">
    <source>
        <dbReference type="EMBL" id="KAB7501525.1"/>
    </source>
</evidence>
<sequence length="161" mass="18764">FNQIFTVDIYLKYCTCKYLNLNINIKIVRIDTFYIISQYSVTPILEDLLKEPSGCFENFCRLSSHDFEYLLKNISPYSCSSYSHLGTVDIEEEILAPCSWGHEQGNMSSLLPLQNIPRKSSYETKNFRDEFAEYFTAVVLSVQWIPNNHQKSNIFYNQIVG</sequence>
<comment type="caution">
    <text evidence="1">The sequence shown here is derived from an EMBL/GenBank/DDBJ whole genome shotgun (WGS) entry which is preliminary data.</text>
</comment>
<dbReference type="AlphaFoldDB" id="A0A5N5T8X8"/>
<organism evidence="1 2">
    <name type="scientific">Armadillidium nasatum</name>
    <dbReference type="NCBI Taxonomy" id="96803"/>
    <lineage>
        <taxon>Eukaryota</taxon>
        <taxon>Metazoa</taxon>
        <taxon>Ecdysozoa</taxon>
        <taxon>Arthropoda</taxon>
        <taxon>Crustacea</taxon>
        <taxon>Multicrustacea</taxon>
        <taxon>Malacostraca</taxon>
        <taxon>Eumalacostraca</taxon>
        <taxon>Peracarida</taxon>
        <taxon>Isopoda</taxon>
        <taxon>Oniscidea</taxon>
        <taxon>Crinocheta</taxon>
        <taxon>Armadillidiidae</taxon>
        <taxon>Armadillidium</taxon>
    </lineage>
</organism>
<protein>
    <submittedName>
        <fullName evidence="1">Uncharacterized protein</fullName>
    </submittedName>
</protein>
<feature type="non-terminal residue" evidence="1">
    <location>
        <position position="1"/>
    </location>
</feature>
<keyword evidence="2" id="KW-1185">Reference proteome</keyword>
<reference evidence="1 2" key="1">
    <citation type="journal article" date="2019" name="PLoS Biol.">
        <title>Sex chromosomes control vertical transmission of feminizing Wolbachia symbionts in an isopod.</title>
        <authorList>
            <person name="Becking T."/>
            <person name="Chebbi M.A."/>
            <person name="Giraud I."/>
            <person name="Moumen B."/>
            <person name="Laverre T."/>
            <person name="Caubet Y."/>
            <person name="Peccoud J."/>
            <person name="Gilbert C."/>
            <person name="Cordaux R."/>
        </authorList>
    </citation>
    <scope>NUCLEOTIDE SEQUENCE [LARGE SCALE GENOMIC DNA]</scope>
    <source>
        <strain evidence="1">ANa2</strain>
        <tissue evidence="1">Whole body excluding digestive tract and cuticle</tissue>
    </source>
</reference>
<dbReference type="Proteomes" id="UP000326759">
    <property type="component" value="Unassembled WGS sequence"/>
</dbReference>
<gene>
    <name evidence="1" type="ORF">Anas_11909</name>
</gene>
<name>A0A5N5T8X8_9CRUS</name>
<evidence type="ECO:0000313" key="2">
    <source>
        <dbReference type="Proteomes" id="UP000326759"/>
    </source>
</evidence>
<accession>A0A5N5T8X8</accession>